<keyword evidence="2" id="KW-1185">Reference proteome</keyword>
<dbReference type="SUPFAM" id="SSF50475">
    <property type="entry name" value="FMN-binding split barrel"/>
    <property type="match status" value="1"/>
</dbReference>
<name>A0A2S6CGX8_9PEZI</name>
<reference evidence="2" key="1">
    <citation type="journal article" date="2017" name="bioRxiv">
        <title>Conservation of a gene cluster reveals novel cercosporin biosynthetic mechanisms and extends production to the genus Colletotrichum.</title>
        <authorList>
            <person name="de Jonge R."/>
            <person name="Ebert M.K."/>
            <person name="Huitt-Roehl C.R."/>
            <person name="Pal P."/>
            <person name="Suttle J.C."/>
            <person name="Spanner R.E."/>
            <person name="Neubauer J.D."/>
            <person name="Jurick W.M.II."/>
            <person name="Stott K.A."/>
            <person name="Secor G.A."/>
            <person name="Thomma B.P.H.J."/>
            <person name="Van de Peer Y."/>
            <person name="Townsend C.A."/>
            <person name="Bolton M.D."/>
        </authorList>
    </citation>
    <scope>NUCLEOTIDE SEQUENCE [LARGE SCALE GENOMIC DNA]</scope>
    <source>
        <strain evidence="2">CBS538.71</strain>
    </source>
</reference>
<dbReference type="OrthoDB" id="444432at2759"/>
<comment type="caution">
    <text evidence="1">The sequence shown here is derived from an EMBL/GenBank/DDBJ whole genome shotgun (WGS) entry which is preliminary data.</text>
</comment>
<evidence type="ECO:0000313" key="1">
    <source>
        <dbReference type="EMBL" id="PPJ58996.1"/>
    </source>
</evidence>
<dbReference type="STRING" id="357750.A0A2S6CGX8"/>
<sequence>MGSYTPDERSKAGRLPKRMQYDAELVHSILNETPILHVSFNAPPKDGPQFPTILPMLGAVATYGSDEEPSIYLHGSSVARLFRMTNGSEIPLCVCGSILDGYVLALSPFHNSCNYRAAVAYGYGAMVEDAAEIGFALRLITNNSIPQRWENSRQPPTKAELQSTGVLKVRIETASAKVRAGGPSDDKADLENTEVTEKTWIGVVPTYLTLGAPIAGEFNRVQRFPEHLDDWVQDVNSFNEQRAIDAVDESGGAD</sequence>
<evidence type="ECO:0000313" key="2">
    <source>
        <dbReference type="Proteomes" id="UP000237631"/>
    </source>
</evidence>
<dbReference type="PANTHER" id="PTHR34071">
    <property type="entry name" value="5-NITROIMIDAZOLE ANTIBIOTICS RESISTANCE PROTEIN, NIMA-FAMILY-RELATED PROTEIN-RELATED"/>
    <property type="match status" value="1"/>
</dbReference>
<evidence type="ECO:0008006" key="3">
    <source>
        <dbReference type="Google" id="ProtNLM"/>
    </source>
</evidence>
<accession>A0A2S6CGX8</accession>
<protein>
    <recommendedName>
        <fullName evidence="3">Flavin-nucleotide-binding protein</fullName>
    </recommendedName>
</protein>
<dbReference type="PANTHER" id="PTHR34071:SF2">
    <property type="entry name" value="FLAVIN-NUCLEOTIDE-BINDING PROTEIN"/>
    <property type="match status" value="1"/>
</dbReference>
<dbReference type="AlphaFoldDB" id="A0A2S6CGX8"/>
<dbReference type="EMBL" id="PNEN01000432">
    <property type="protein sequence ID" value="PPJ58996.1"/>
    <property type="molecule type" value="Genomic_DNA"/>
</dbReference>
<organism evidence="1 2">
    <name type="scientific">Cercospora berteroae</name>
    <dbReference type="NCBI Taxonomy" id="357750"/>
    <lineage>
        <taxon>Eukaryota</taxon>
        <taxon>Fungi</taxon>
        <taxon>Dikarya</taxon>
        <taxon>Ascomycota</taxon>
        <taxon>Pezizomycotina</taxon>
        <taxon>Dothideomycetes</taxon>
        <taxon>Dothideomycetidae</taxon>
        <taxon>Mycosphaerellales</taxon>
        <taxon>Mycosphaerellaceae</taxon>
        <taxon>Cercospora</taxon>
    </lineage>
</organism>
<proteinExistence type="predicted"/>
<dbReference type="Pfam" id="PF12900">
    <property type="entry name" value="Pyridox_ox_2"/>
    <property type="match status" value="1"/>
</dbReference>
<dbReference type="Proteomes" id="UP000237631">
    <property type="component" value="Unassembled WGS sequence"/>
</dbReference>
<dbReference type="InterPro" id="IPR012349">
    <property type="entry name" value="Split_barrel_FMN-bd"/>
</dbReference>
<dbReference type="Gene3D" id="2.30.110.10">
    <property type="entry name" value="Electron Transport, Fmn-binding Protein, Chain A"/>
    <property type="match status" value="1"/>
</dbReference>
<dbReference type="InterPro" id="IPR024747">
    <property type="entry name" value="Pyridox_Oxase-rel"/>
</dbReference>
<gene>
    <name evidence="1" type="ORF">CBER1_11074</name>
</gene>